<sequence length="118" mass="12648">MADTTFPLLLPLLESADLLLTLRLSLGHGHLIPSLASPVNKQLCGPLLSSPCPTNPDTIFHQVTFALLLWSQLLGQQQSSRDERGYERTGERHTLTRICGTRSAQPTPPHAVGGGTGG</sequence>
<organism evidence="2 3">
    <name type="scientific">Synaphobranchus kaupii</name>
    <name type="common">Kaup's arrowtooth eel</name>
    <dbReference type="NCBI Taxonomy" id="118154"/>
    <lineage>
        <taxon>Eukaryota</taxon>
        <taxon>Metazoa</taxon>
        <taxon>Chordata</taxon>
        <taxon>Craniata</taxon>
        <taxon>Vertebrata</taxon>
        <taxon>Euteleostomi</taxon>
        <taxon>Actinopterygii</taxon>
        <taxon>Neopterygii</taxon>
        <taxon>Teleostei</taxon>
        <taxon>Anguilliformes</taxon>
        <taxon>Synaphobranchidae</taxon>
        <taxon>Synaphobranchus</taxon>
    </lineage>
</organism>
<feature type="compositionally biased region" description="Basic and acidic residues" evidence="1">
    <location>
        <begin position="80"/>
        <end position="94"/>
    </location>
</feature>
<gene>
    <name evidence="2" type="ORF">SKAU_G00312090</name>
</gene>
<dbReference type="OrthoDB" id="10478916at2759"/>
<name>A0A9Q1ERV8_SYNKA</name>
<evidence type="ECO:0000313" key="3">
    <source>
        <dbReference type="Proteomes" id="UP001152622"/>
    </source>
</evidence>
<comment type="caution">
    <text evidence="2">The sequence shown here is derived from an EMBL/GenBank/DDBJ whole genome shotgun (WGS) entry which is preliminary data.</text>
</comment>
<evidence type="ECO:0000256" key="1">
    <source>
        <dbReference type="SAM" id="MobiDB-lite"/>
    </source>
</evidence>
<evidence type="ECO:0000313" key="2">
    <source>
        <dbReference type="EMBL" id="KAJ8343880.1"/>
    </source>
</evidence>
<accession>A0A9Q1ERV8</accession>
<keyword evidence="3" id="KW-1185">Reference proteome</keyword>
<protein>
    <submittedName>
        <fullName evidence="2">Uncharacterized protein</fullName>
    </submittedName>
</protein>
<reference evidence="2" key="1">
    <citation type="journal article" date="2023" name="Science">
        <title>Genome structures resolve the early diversification of teleost fishes.</title>
        <authorList>
            <person name="Parey E."/>
            <person name="Louis A."/>
            <person name="Montfort J."/>
            <person name="Bouchez O."/>
            <person name="Roques C."/>
            <person name="Iampietro C."/>
            <person name="Lluch J."/>
            <person name="Castinel A."/>
            <person name="Donnadieu C."/>
            <person name="Desvignes T."/>
            <person name="Floi Bucao C."/>
            <person name="Jouanno E."/>
            <person name="Wen M."/>
            <person name="Mejri S."/>
            <person name="Dirks R."/>
            <person name="Jansen H."/>
            <person name="Henkel C."/>
            <person name="Chen W.J."/>
            <person name="Zahm M."/>
            <person name="Cabau C."/>
            <person name="Klopp C."/>
            <person name="Thompson A.W."/>
            <person name="Robinson-Rechavi M."/>
            <person name="Braasch I."/>
            <person name="Lecointre G."/>
            <person name="Bobe J."/>
            <person name="Postlethwait J.H."/>
            <person name="Berthelot C."/>
            <person name="Roest Crollius H."/>
            <person name="Guiguen Y."/>
        </authorList>
    </citation>
    <scope>NUCLEOTIDE SEQUENCE</scope>
    <source>
        <strain evidence="2">WJC10195</strain>
    </source>
</reference>
<dbReference type="EMBL" id="JAINUF010000013">
    <property type="protein sequence ID" value="KAJ8343880.1"/>
    <property type="molecule type" value="Genomic_DNA"/>
</dbReference>
<proteinExistence type="predicted"/>
<dbReference type="Proteomes" id="UP001152622">
    <property type="component" value="Chromosome 13"/>
</dbReference>
<feature type="region of interest" description="Disordered" evidence="1">
    <location>
        <begin position="76"/>
        <end position="118"/>
    </location>
</feature>
<dbReference type="AlphaFoldDB" id="A0A9Q1ERV8"/>